<feature type="transmembrane region" description="Helical" evidence="5">
    <location>
        <begin position="92"/>
        <end position="117"/>
    </location>
</feature>
<dbReference type="EMBL" id="JAYFUM010000010">
    <property type="protein sequence ID" value="MEA5139528.1"/>
    <property type="molecule type" value="Genomic_DNA"/>
</dbReference>
<feature type="transmembrane region" description="Helical" evidence="5">
    <location>
        <begin position="178"/>
        <end position="202"/>
    </location>
</feature>
<keyword evidence="2 5" id="KW-0812">Transmembrane</keyword>
<evidence type="ECO:0000313" key="6">
    <source>
        <dbReference type="EMBL" id="MEA5139528.1"/>
    </source>
</evidence>
<gene>
    <name evidence="6" type="ORF">VB248_10295</name>
</gene>
<evidence type="ECO:0000256" key="1">
    <source>
        <dbReference type="ARBA" id="ARBA00004141"/>
    </source>
</evidence>
<name>A0ABU5QA96_9BACT</name>
<feature type="transmembrane region" description="Helical" evidence="5">
    <location>
        <begin position="12"/>
        <end position="34"/>
    </location>
</feature>
<feature type="transmembrane region" description="Helical" evidence="5">
    <location>
        <begin position="148"/>
        <end position="166"/>
    </location>
</feature>
<comment type="caution">
    <text evidence="6">The sequence shown here is derived from an EMBL/GenBank/DDBJ whole genome shotgun (WGS) entry which is preliminary data.</text>
</comment>
<dbReference type="Proteomes" id="UP001302949">
    <property type="component" value="Unassembled WGS sequence"/>
</dbReference>
<keyword evidence="4 5" id="KW-0472">Membrane</keyword>
<dbReference type="Gene3D" id="1.20.1740.10">
    <property type="entry name" value="Amino acid/polyamine transporter I"/>
    <property type="match status" value="1"/>
</dbReference>
<dbReference type="InterPro" id="IPR050598">
    <property type="entry name" value="AminoAcid_Transporter"/>
</dbReference>
<evidence type="ECO:0000256" key="4">
    <source>
        <dbReference type="ARBA" id="ARBA00023136"/>
    </source>
</evidence>
<dbReference type="InterPro" id="IPR002293">
    <property type="entry name" value="AA/rel_permease1"/>
</dbReference>
<keyword evidence="7" id="KW-1185">Reference proteome</keyword>
<keyword evidence="3 5" id="KW-1133">Transmembrane helix</keyword>
<dbReference type="PANTHER" id="PTHR11785">
    <property type="entry name" value="AMINO ACID TRANSPORTER"/>
    <property type="match status" value="1"/>
</dbReference>
<dbReference type="Pfam" id="PF13520">
    <property type="entry name" value="AA_permease_2"/>
    <property type="match status" value="1"/>
</dbReference>
<dbReference type="PANTHER" id="PTHR11785:SF512">
    <property type="entry name" value="SOBREMESA, ISOFORM B"/>
    <property type="match status" value="1"/>
</dbReference>
<feature type="transmembrane region" description="Helical" evidence="5">
    <location>
        <begin position="49"/>
        <end position="71"/>
    </location>
</feature>
<feature type="transmembrane region" description="Helical" evidence="5">
    <location>
        <begin position="449"/>
        <end position="466"/>
    </location>
</feature>
<feature type="transmembrane region" description="Helical" evidence="5">
    <location>
        <begin position="222"/>
        <end position="247"/>
    </location>
</feature>
<evidence type="ECO:0000256" key="3">
    <source>
        <dbReference type="ARBA" id="ARBA00022989"/>
    </source>
</evidence>
<comment type="subcellular location">
    <subcellularLocation>
        <location evidence="1">Membrane</location>
        <topology evidence="1">Multi-pass membrane protein</topology>
    </subcellularLocation>
</comment>
<feature type="transmembrane region" description="Helical" evidence="5">
    <location>
        <begin position="420"/>
        <end position="443"/>
    </location>
</feature>
<evidence type="ECO:0000256" key="2">
    <source>
        <dbReference type="ARBA" id="ARBA00022692"/>
    </source>
</evidence>
<evidence type="ECO:0000256" key="5">
    <source>
        <dbReference type="SAM" id="Phobius"/>
    </source>
</evidence>
<feature type="transmembrane region" description="Helical" evidence="5">
    <location>
        <begin position="259"/>
        <end position="282"/>
    </location>
</feature>
<sequence length="477" mass="52221">MTPTPPNQGKLVRSIGLTSATVLIISSVIGTGVFKKVAPMSAELQSPSLVLIAWLVAGLISLAGTLSNAEVASMLADSGGEFVYFRKIYNRFFAFLFGWTNFAVIRTASIASIAYVFSQSLNSVFPFPTTAASLSEISFIGLHPFDNLSVKIVAISLIIFLTYFNYKGLKLGENLSRVLTTLMITVMLLIIVLGLLSSVGSLENITTNSVRYNADEMSGATLFKALALACLSAFWGYEGWASVGFIGGEMKNPQKNLPLALIIGTLIIMALYMSMNFVYLYILPIDEFIQIYESKNGIAAVAVVNHFLGSWGGILISGLILVTTFNCASTTLLLASRLFYAMANDKLFFKSVDYIHPKYNTPSRALFIQAIWTSLLVMSGTFDQLTDMLIFAAFIFYGATAFGVFVLRKKMPDAHRPYKVIGYPIVPAIFVLFCIVLIVNTLIEKPEEALSGLGLMATGLPFYFYWTKNSKADSEEQ</sequence>
<reference evidence="6 7" key="1">
    <citation type="submission" date="2023-12" db="EMBL/GenBank/DDBJ databases">
        <title>Novel species of the genus Arcicella isolated from rivers.</title>
        <authorList>
            <person name="Lu H."/>
        </authorList>
    </citation>
    <scope>NUCLEOTIDE SEQUENCE [LARGE SCALE GENOMIC DNA]</scope>
    <source>
        <strain evidence="6 7">KCTC 23307</strain>
    </source>
</reference>
<protein>
    <submittedName>
        <fullName evidence="6">Amino acid permease</fullName>
    </submittedName>
</protein>
<proteinExistence type="predicted"/>
<dbReference type="PIRSF" id="PIRSF006060">
    <property type="entry name" value="AA_transporter"/>
    <property type="match status" value="1"/>
</dbReference>
<evidence type="ECO:0000313" key="7">
    <source>
        <dbReference type="Proteomes" id="UP001302949"/>
    </source>
</evidence>
<dbReference type="RefSeq" id="WP_323296684.1">
    <property type="nucleotide sequence ID" value="NZ_JAYFUM010000010.1"/>
</dbReference>
<organism evidence="6 7">
    <name type="scientific">Arcicella rigui</name>
    <dbReference type="NCBI Taxonomy" id="797020"/>
    <lineage>
        <taxon>Bacteria</taxon>
        <taxon>Pseudomonadati</taxon>
        <taxon>Bacteroidota</taxon>
        <taxon>Cytophagia</taxon>
        <taxon>Cytophagales</taxon>
        <taxon>Flectobacillaceae</taxon>
        <taxon>Arcicella</taxon>
    </lineage>
</organism>
<accession>A0ABU5QA96</accession>
<feature type="transmembrane region" description="Helical" evidence="5">
    <location>
        <begin position="388"/>
        <end position="408"/>
    </location>
</feature>